<sequence length="430" mass="48066">MVDVLIFAEAYRSLGRPVLATGNAFDFRASCFDPKINTAIEALAISKTGRFDELVVDGHDISSSVMELPKQWSSIELTFVLDTSGMVPIFKNFDQLMARSKSFVRAQLPEVFYLLEEDILSSEEPFDKRIITLQSLCRLIVYLADLAHFHDEKESSDEYKLVFVAEDIAKGERAITLYPYLDGELLTFEVGTDLVDSLQMNSLDKSPHLFKERSIFRATLIEYLSGYHGGKERFKALVATWSQFLSLYGNNLSTYLSGFSFHKAKQEVAAAQLTIADQMSKVVSDISGKILGVPISLIAVIAISKTDNALESSILVVGILMASALLAETLAAQKLQYDRIKHSRLILFSSHQQKLIQYPTDLRNYIHESVVALVANETKLKRSLLILRCLSWFPAMTAASVHAYIYRKDLSEGVMMIANFACGVSHRLCA</sequence>
<organism evidence="2 3">
    <name type="scientific">Pseudomonas kitaguniensis</name>
    <dbReference type="NCBI Taxonomy" id="2607908"/>
    <lineage>
        <taxon>Bacteria</taxon>
        <taxon>Pseudomonadati</taxon>
        <taxon>Pseudomonadota</taxon>
        <taxon>Gammaproteobacteria</taxon>
        <taxon>Pseudomonadales</taxon>
        <taxon>Pseudomonadaceae</taxon>
        <taxon>Pseudomonas</taxon>
    </lineage>
</organism>
<keyword evidence="1" id="KW-1133">Transmembrane helix</keyword>
<gene>
    <name evidence="2" type="ORF">F0169_04385</name>
</gene>
<dbReference type="EMBL" id="VUAZ01000020">
    <property type="protein sequence ID" value="MPR01380.1"/>
    <property type="molecule type" value="Genomic_DNA"/>
</dbReference>
<keyword evidence="3" id="KW-1185">Reference proteome</keyword>
<feature type="transmembrane region" description="Helical" evidence="1">
    <location>
        <begin position="385"/>
        <end position="406"/>
    </location>
</feature>
<feature type="transmembrane region" description="Helical" evidence="1">
    <location>
        <begin position="314"/>
        <end position="332"/>
    </location>
</feature>
<dbReference type="Proteomes" id="UP000326112">
    <property type="component" value="Unassembled WGS sequence"/>
</dbReference>
<dbReference type="RefSeq" id="WP_152745759.1">
    <property type="nucleotide sequence ID" value="NZ_VUAZ01000020.1"/>
</dbReference>
<evidence type="ECO:0000256" key="1">
    <source>
        <dbReference type="SAM" id="Phobius"/>
    </source>
</evidence>
<protein>
    <submittedName>
        <fullName evidence="2">Uncharacterized protein</fullName>
    </submittedName>
</protein>
<keyword evidence="1" id="KW-0812">Transmembrane</keyword>
<evidence type="ECO:0000313" key="2">
    <source>
        <dbReference type="EMBL" id="MPR01380.1"/>
    </source>
</evidence>
<name>A0A5N7KH49_9PSED</name>
<evidence type="ECO:0000313" key="3">
    <source>
        <dbReference type="Proteomes" id="UP000326112"/>
    </source>
</evidence>
<keyword evidence="1" id="KW-0472">Membrane</keyword>
<reference evidence="2 3" key="1">
    <citation type="journal article" date="2020" name="Int. J. Syst. Evol. Microbiol.">
        <title>Pseudomonas kitaguniensis sp. nov., a pathogen causing bacterial rot of Welsh onion in Japan.</title>
        <authorList>
            <person name="Sawada H."/>
            <person name="Fujikawa T."/>
            <person name="Nishiwaki Y."/>
            <person name="Horita H."/>
        </authorList>
    </citation>
    <scope>NUCLEOTIDE SEQUENCE [LARGE SCALE GENOMIC DNA]</scope>
    <source>
        <strain evidence="2 3">MAFF 212408</strain>
    </source>
</reference>
<accession>A0A5N7KH49</accession>
<proteinExistence type="predicted"/>
<comment type="caution">
    <text evidence="2">The sequence shown here is derived from an EMBL/GenBank/DDBJ whole genome shotgun (WGS) entry which is preliminary data.</text>
</comment>
<reference evidence="2 3" key="2">
    <citation type="journal article" date="2023" name="Plant Pathol.">
        <title>Dismantling and reorganizing Pseudomonas marginalis sensu#lato.</title>
        <authorList>
            <person name="Sawada H."/>
            <person name="Fujikawa T."/>
            <person name="Satou M."/>
        </authorList>
    </citation>
    <scope>NUCLEOTIDE SEQUENCE [LARGE SCALE GENOMIC DNA]</scope>
    <source>
        <strain evidence="2 3">MAFF 212408</strain>
    </source>
</reference>